<reference evidence="2" key="1">
    <citation type="journal article" date="2017" name="Nat. Ecol. Evol.">
        <title>Genome expansion and lineage-specific genetic innovations in the forest pathogenic fungi Armillaria.</title>
        <authorList>
            <person name="Sipos G."/>
            <person name="Prasanna A.N."/>
            <person name="Walter M.C."/>
            <person name="O'Connor E."/>
            <person name="Balint B."/>
            <person name="Krizsan K."/>
            <person name="Kiss B."/>
            <person name="Hess J."/>
            <person name="Varga T."/>
            <person name="Slot J."/>
            <person name="Riley R."/>
            <person name="Boka B."/>
            <person name="Rigling D."/>
            <person name="Barry K."/>
            <person name="Lee J."/>
            <person name="Mihaltcheva S."/>
            <person name="LaButti K."/>
            <person name="Lipzen A."/>
            <person name="Waldron R."/>
            <person name="Moloney N.M."/>
            <person name="Sperisen C."/>
            <person name="Kredics L."/>
            <person name="Vagvoelgyi C."/>
            <person name="Patrignani A."/>
            <person name="Fitzpatrick D."/>
            <person name="Nagy I."/>
            <person name="Doyle S."/>
            <person name="Anderson J.B."/>
            <person name="Grigoriev I.V."/>
            <person name="Gueldener U."/>
            <person name="Muensterkoetter M."/>
            <person name="Nagy L.G."/>
        </authorList>
    </citation>
    <scope>NUCLEOTIDE SEQUENCE [LARGE SCALE GENOMIC DNA]</scope>
    <source>
        <strain evidence="2">C18/9</strain>
    </source>
</reference>
<accession>A0A284RUZ4</accession>
<evidence type="ECO:0000313" key="1">
    <source>
        <dbReference type="EMBL" id="SJL12560.1"/>
    </source>
</evidence>
<organism evidence="1 2">
    <name type="scientific">Armillaria ostoyae</name>
    <name type="common">Armillaria root rot fungus</name>
    <dbReference type="NCBI Taxonomy" id="47428"/>
    <lineage>
        <taxon>Eukaryota</taxon>
        <taxon>Fungi</taxon>
        <taxon>Dikarya</taxon>
        <taxon>Basidiomycota</taxon>
        <taxon>Agaricomycotina</taxon>
        <taxon>Agaricomycetes</taxon>
        <taxon>Agaricomycetidae</taxon>
        <taxon>Agaricales</taxon>
        <taxon>Marasmiineae</taxon>
        <taxon>Physalacriaceae</taxon>
        <taxon>Armillaria</taxon>
    </lineage>
</organism>
<evidence type="ECO:0000313" key="2">
    <source>
        <dbReference type="Proteomes" id="UP000219338"/>
    </source>
</evidence>
<proteinExistence type="predicted"/>
<dbReference type="OrthoDB" id="10481562at2759"/>
<protein>
    <submittedName>
        <fullName evidence="1">Uncharacterized protein</fullName>
    </submittedName>
</protein>
<name>A0A284RUZ4_ARMOS</name>
<keyword evidence="2" id="KW-1185">Reference proteome</keyword>
<dbReference type="AlphaFoldDB" id="A0A284RUZ4"/>
<gene>
    <name evidence="1" type="ORF">ARMOST_15988</name>
</gene>
<dbReference type="STRING" id="47428.A0A284RUZ4"/>
<dbReference type="Proteomes" id="UP000219338">
    <property type="component" value="Unassembled WGS sequence"/>
</dbReference>
<sequence>MEAIRGPRCSHRIAGPSRLANIIWYTKRFNLWNHEPQVFAGCLPYLDLGVHLDDVVEVALKGRTMYFFAAAMTTKVSTDLVRVETHIISSLYSPSILHAISYHKLIHRYLWRTIGLTSQEVSVLAHCKFKSGDKKSLLRLIRLDIPRDSHKLLTSQLIPRIASITSGERRTGAKVI</sequence>
<dbReference type="EMBL" id="FUEG01000017">
    <property type="protein sequence ID" value="SJL12560.1"/>
    <property type="molecule type" value="Genomic_DNA"/>
</dbReference>